<dbReference type="Gene3D" id="3.40.30.10">
    <property type="entry name" value="Glutaredoxin"/>
    <property type="match status" value="1"/>
</dbReference>
<dbReference type="Proteomes" id="UP001221686">
    <property type="component" value="Unassembled WGS sequence"/>
</dbReference>
<name>A0ABT5DS93_9BACT</name>
<dbReference type="SFLD" id="SFLDS00019">
    <property type="entry name" value="Glutathione_Transferase_(cytos"/>
    <property type="match status" value="1"/>
</dbReference>
<dbReference type="InterPro" id="IPR010987">
    <property type="entry name" value="Glutathione-S-Trfase_C-like"/>
</dbReference>
<dbReference type="SUPFAM" id="SSF47616">
    <property type="entry name" value="GST C-terminal domain-like"/>
    <property type="match status" value="1"/>
</dbReference>
<dbReference type="RefSeq" id="WP_272084018.1">
    <property type="nucleotide sequence ID" value="NZ_JAQNDL010000001.1"/>
</dbReference>
<protein>
    <submittedName>
        <fullName evidence="3">Glutathione S-transferase family protein</fullName>
    </submittedName>
</protein>
<comment type="caution">
    <text evidence="3">The sequence shown here is derived from an EMBL/GenBank/DDBJ whole genome shotgun (WGS) entry which is preliminary data.</text>
</comment>
<dbReference type="InterPro" id="IPR004045">
    <property type="entry name" value="Glutathione_S-Trfase_N"/>
</dbReference>
<evidence type="ECO:0000259" key="1">
    <source>
        <dbReference type="PROSITE" id="PS50404"/>
    </source>
</evidence>
<dbReference type="InterPro" id="IPR040079">
    <property type="entry name" value="Glutathione_S-Trfase"/>
</dbReference>
<dbReference type="Gene3D" id="1.20.1050.10">
    <property type="match status" value="1"/>
</dbReference>
<evidence type="ECO:0000313" key="4">
    <source>
        <dbReference type="Proteomes" id="UP001221686"/>
    </source>
</evidence>
<dbReference type="PROSITE" id="PS50404">
    <property type="entry name" value="GST_NTER"/>
    <property type="match status" value="1"/>
</dbReference>
<organism evidence="3 4">
    <name type="scientific">Nannocystis bainbridge</name>
    <dbReference type="NCBI Taxonomy" id="2995303"/>
    <lineage>
        <taxon>Bacteria</taxon>
        <taxon>Pseudomonadati</taxon>
        <taxon>Myxococcota</taxon>
        <taxon>Polyangia</taxon>
        <taxon>Nannocystales</taxon>
        <taxon>Nannocystaceae</taxon>
        <taxon>Nannocystis</taxon>
    </lineage>
</organism>
<gene>
    <name evidence="3" type="ORF">POL25_01745</name>
</gene>
<feature type="domain" description="GST C-terminal" evidence="2">
    <location>
        <begin position="89"/>
        <end position="219"/>
    </location>
</feature>
<evidence type="ECO:0000259" key="2">
    <source>
        <dbReference type="PROSITE" id="PS50405"/>
    </source>
</evidence>
<feature type="domain" description="GST N-terminal" evidence="1">
    <location>
        <begin position="2"/>
        <end position="84"/>
    </location>
</feature>
<evidence type="ECO:0000313" key="3">
    <source>
        <dbReference type="EMBL" id="MDC0715593.1"/>
    </source>
</evidence>
<dbReference type="PROSITE" id="PS50405">
    <property type="entry name" value="GST_CTER"/>
    <property type="match status" value="1"/>
</dbReference>
<sequence>MPDLTLHAHPLSSYCWKVLIALYEAGTAFTFQHLDLADPSARAEFYALWPIGKMPVLVDATAGRTVAETSVIIEYLERYAPAARRMLPTEPEEALTARFWDRFCDLYLSTPMQKVVGDRIRPEGSRDPFGVDEARRTLDAAFGVLEAHMQGREWAAGSSFGLADCAASPALFYADQIASLRERPVLAAYLARLAARPSFARVLDEAGPWMHNFPRENRP</sequence>
<dbReference type="EMBL" id="JAQNDL010000001">
    <property type="protein sequence ID" value="MDC0715593.1"/>
    <property type="molecule type" value="Genomic_DNA"/>
</dbReference>
<dbReference type="PANTHER" id="PTHR44051">
    <property type="entry name" value="GLUTATHIONE S-TRANSFERASE-RELATED"/>
    <property type="match status" value="1"/>
</dbReference>
<reference evidence="3 4" key="1">
    <citation type="submission" date="2022-11" db="EMBL/GenBank/DDBJ databases">
        <title>Minimal conservation of predation-associated metabolite biosynthetic gene clusters underscores biosynthetic potential of Myxococcota including descriptions for ten novel species: Archangium lansinium sp. nov., Myxococcus landrumus sp. nov., Nannocystis bai.</title>
        <authorList>
            <person name="Ahearne A."/>
            <person name="Stevens C."/>
            <person name="Dowd S."/>
        </authorList>
    </citation>
    <scope>NUCLEOTIDE SEQUENCE [LARGE SCALE GENOMIC DNA]</scope>
    <source>
        <strain evidence="3 4">BB15-2</strain>
    </source>
</reference>
<dbReference type="InterPro" id="IPR036249">
    <property type="entry name" value="Thioredoxin-like_sf"/>
</dbReference>
<dbReference type="SUPFAM" id="SSF52833">
    <property type="entry name" value="Thioredoxin-like"/>
    <property type="match status" value="1"/>
</dbReference>
<dbReference type="InterPro" id="IPR036282">
    <property type="entry name" value="Glutathione-S-Trfase_C_sf"/>
</dbReference>
<dbReference type="Pfam" id="PF13410">
    <property type="entry name" value="GST_C_2"/>
    <property type="match status" value="1"/>
</dbReference>
<dbReference type="SFLD" id="SFLDG00358">
    <property type="entry name" value="Main_(cytGST)"/>
    <property type="match status" value="1"/>
</dbReference>
<dbReference type="CDD" id="cd00299">
    <property type="entry name" value="GST_C_family"/>
    <property type="match status" value="1"/>
</dbReference>
<proteinExistence type="predicted"/>
<accession>A0ABT5DS93</accession>
<dbReference type="Pfam" id="PF13409">
    <property type="entry name" value="GST_N_2"/>
    <property type="match status" value="1"/>
</dbReference>
<dbReference type="CDD" id="cd00570">
    <property type="entry name" value="GST_N_family"/>
    <property type="match status" value="1"/>
</dbReference>
<dbReference type="PANTHER" id="PTHR44051:SF9">
    <property type="entry name" value="GLUTATHIONE S-TRANSFERASE 1"/>
    <property type="match status" value="1"/>
</dbReference>
<keyword evidence="4" id="KW-1185">Reference proteome</keyword>